<dbReference type="FunFam" id="3.20.20.10:FF:000018">
    <property type="entry name" value="Pyridoxal phosphate homeostasis protein"/>
    <property type="match status" value="1"/>
</dbReference>
<dbReference type="AlphaFoldDB" id="A0A3P3VLF1"/>
<comment type="cofactor">
    <cofactor evidence="3">
        <name>pyridoxal 5'-phosphate</name>
        <dbReference type="ChEBI" id="CHEBI:597326"/>
    </cofactor>
</comment>
<comment type="similarity">
    <text evidence="2 4">Belongs to the pyridoxal phosphate-binding protein YggS/PROSC family.</text>
</comment>
<dbReference type="InterPro" id="IPR001608">
    <property type="entry name" value="Ala_racemase_N"/>
</dbReference>
<dbReference type="Pfam" id="PF01168">
    <property type="entry name" value="Ala_racemase_N"/>
    <property type="match status" value="1"/>
</dbReference>
<dbReference type="PIRSF" id="PIRSF004848">
    <property type="entry name" value="YBL036c_PLPDEIII"/>
    <property type="match status" value="1"/>
</dbReference>
<reference evidence="6 7" key="2">
    <citation type="submission" date="2018-12" db="EMBL/GenBank/DDBJ databases">
        <title>Simiduia agarivorans gen. nov., sp. nov., a marine, agarolytic bacterium isolated from shallow coastal water from Keelung, Taiwan.</title>
        <authorList>
            <person name="Shieh W.Y."/>
        </authorList>
    </citation>
    <scope>NUCLEOTIDE SEQUENCE [LARGE SCALE GENOMIC DNA]</scope>
    <source>
        <strain evidence="6 7">GTF-13</strain>
    </source>
</reference>
<keyword evidence="7" id="KW-1185">Reference proteome</keyword>
<evidence type="ECO:0000256" key="4">
    <source>
        <dbReference type="RuleBase" id="RU004514"/>
    </source>
</evidence>
<comment type="function">
    <text evidence="2">Pyridoxal 5'-phosphate (PLP)-binding protein, which is involved in PLP homeostasis.</text>
</comment>
<evidence type="ECO:0000256" key="2">
    <source>
        <dbReference type="HAMAP-Rule" id="MF_02087"/>
    </source>
</evidence>
<feature type="domain" description="Alanine racemase N-terminal" evidence="5">
    <location>
        <begin position="9"/>
        <end position="227"/>
    </location>
</feature>
<proteinExistence type="inferred from homology"/>
<protein>
    <recommendedName>
        <fullName evidence="2">Pyridoxal phosphate homeostasis protein</fullName>
        <shortName evidence="2">PLP homeostasis protein</shortName>
    </recommendedName>
</protein>
<dbReference type="EMBL" id="QWEZ01000002">
    <property type="protein sequence ID" value="RRJ82708.1"/>
    <property type="molecule type" value="Genomic_DNA"/>
</dbReference>
<dbReference type="PANTHER" id="PTHR10146:SF14">
    <property type="entry name" value="PYRIDOXAL PHOSPHATE HOMEOSTASIS PROTEIN"/>
    <property type="match status" value="1"/>
</dbReference>
<keyword evidence="1 2" id="KW-0663">Pyridoxal phosphate</keyword>
<evidence type="ECO:0000259" key="5">
    <source>
        <dbReference type="Pfam" id="PF01168"/>
    </source>
</evidence>
<gene>
    <name evidence="6" type="ORF">D0544_12680</name>
</gene>
<dbReference type="InterPro" id="IPR011078">
    <property type="entry name" value="PyrdxlP_homeostasis"/>
</dbReference>
<dbReference type="HAMAP" id="MF_02087">
    <property type="entry name" value="PLP_homeostasis"/>
    <property type="match status" value="1"/>
</dbReference>
<comment type="caution">
    <text evidence="6">The sequence shown here is derived from an EMBL/GenBank/DDBJ whole genome shotgun (WGS) entry which is preliminary data.</text>
</comment>
<reference evidence="6 7" key="1">
    <citation type="submission" date="2018-08" db="EMBL/GenBank/DDBJ databases">
        <authorList>
            <person name="Khan S.A."/>
        </authorList>
    </citation>
    <scope>NUCLEOTIDE SEQUENCE [LARGE SCALE GENOMIC DNA]</scope>
    <source>
        <strain evidence="6 7">GTF-13</strain>
    </source>
</reference>
<dbReference type="SUPFAM" id="SSF51419">
    <property type="entry name" value="PLP-binding barrel"/>
    <property type="match status" value="1"/>
</dbReference>
<dbReference type="Proteomes" id="UP000280792">
    <property type="component" value="Unassembled WGS sequence"/>
</dbReference>
<dbReference type="CDD" id="cd06824">
    <property type="entry name" value="PLPDE_III_Yggs_like"/>
    <property type="match status" value="1"/>
</dbReference>
<dbReference type="Gene3D" id="3.20.20.10">
    <property type="entry name" value="Alanine racemase"/>
    <property type="match status" value="1"/>
</dbReference>
<sequence length="235" mass="25656">MSQIAANLELVRQRIDAACNRFQRTDPVELLAVSKTKPVADIEAAWLSGQRHFGENYLQEALDKIEALKGRDIVWHFIGAIQSNKTTLMAQQFDWIHCVERAKIARRLSEARGAERPPLNVCLQVNISNEPSKAGVPLEALPALAAEVASCPNLALRGLMAIPAASDDFDAQQQPFARLSQALAQLREQLPDQPLDTLSMGMSNDLEAAIAQGATFVRIGTALFGSRNTTSRTSP</sequence>
<accession>A0A3P3VLF1</accession>
<evidence type="ECO:0000313" key="6">
    <source>
        <dbReference type="EMBL" id="RRJ82708.1"/>
    </source>
</evidence>
<dbReference type="PANTHER" id="PTHR10146">
    <property type="entry name" value="PROLINE SYNTHETASE CO-TRANSCRIBED BACTERIAL HOMOLOG PROTEIN"/>
    <property type="match status" value="1"/>
</dbReference>
<evidence type="ECO:0000256" key="3">
    <source>
        <dbReference type="PIRSR" id="PIRSR004848-1"/>
    </source>
</evidence>
<name>A0A3P3VLF1_9GAMM</name>
<dbReference type="InterPro" id="IPR029066">
    <property type="entry name" value="PLP-binding_barrel"/>
</dbReference>
<dbReference type="GO" id="GO:0030170">
    <property type="term" value="F:pyridoxal phosphate binding"/>
    <property type="evidence" value="ECO:0007669"/>
    <property type="project" value="UniProtKB-UniRule"/>
</dbReference>
<organism evidence="6 7">
    <name type="scientific">Aestuariirhabdus litorea</name>
    <dbReference type="NCBI Taxonomy" id="2528527"/>
    <lineage>
        <taxon>Bacteria</taxon>
        <taxon>Pseudomonadati</taxon>
        <taxon>Pseudomonadota</taxon>
        <taxon>Gammaproteobacteria</taxon>
        <taxon>Oceanospirillales</taxon>
        <taxon>Aestuariirhabdaceae</taxon>
        <taxon>Aestuariirhabdus</taxon>
    </lineage>
</organism>
<feature type="modified residue" description="N6-(pyridoxal phosphate)lysine" evidence="2 3">
    <location>
        <position position="35"/>
    </location>
</feature>
<evidence type="ECO:0000313" key="7">
    <source>
        <dbReference type="Proteomes" id="UP000280792"/>
    </source>
</evidence>
<dbReference type="NCBIfam" id="TIGR00044">
    <property type="entry name" value="YggS family pyridoxal phosphate-dependent enzyme"/>
    <property type="match status" value="1"/>
</dbReference>
<evidence type="ECO:0000256" key="1">
    <source>
        <dbReference type="ARBA" id="ARBA00022898"/>
    </source>
</evidence>
<dbReference type="RefSeq" id="WP_125016696.1">
    <property type="nucleotide sequence ID" value="NZ_QWEZ01000002.1"/>
</dbReference>